<feature type="region of interest" description="Disordered" evidence="8">
    <location>
        <begin position="260"/>
        <end position="282"/>
    </location>
</feature>
<protein>
    <recommendedName>
        <fullName evidence="12">Tat pathway signal sequence</fullName>
    </recommendedName>
</protein>
<feature type="compositionally biased region" description="Basic and acidic residues" evidence="8">
    <location>
        <begin position="261"/>
        <end position="282"/>
    </location>
</feature>
<comment type="caution">
    <text evidence="10">The sequence shown here is derived from an EMBL/GenBank/DDBJ whole genome shotgun (WGS) entry which is preliminary data.</text>
</comment>
<accession>A0AAE0K1K5</accession>
<reference evidence="10" key="1">
    <citation type="journal article" date="2023" name="Mol. Phylogenet. Evol.">
        <title>Genome-scale phylogeny and comparative genomics of the fungal order Sordariales.</title>
        <authorList>
            <person name="Hensen N."/>
            <person name="Bonometti L."/>
            <person name="Westerberg I."/>
            <person name="Brannstrom I.O."/>
            <person name="Guillou S."/>
            <person name="Cros-Aarteil S."/>
            <person name="Calhoun S."/>
            <person name="Haridas S."/>
            <person name="Kuo A."/>
            <person name="Mondo S."/>
            <person name="Pangilinan J."/>
            <person name="Riley R."/>
            <person name="LaButti K."/>
            <person name="Andreopoulos B."/>
            <person name="Lipzen A."/>
            <person name="Chen C."/>
            <person name="Yan M."/>
            <person name="Daum C."/>
            <person name="Ng V."/>
            <person name="Clum A."/>
            <person name="Steindorff A."/>
            <person name="Ohm R.A."/>
            <person name="Martin F."/>
            <person name="Silar P."/>
            <person name="Natvig D.O."/>
            <person name="Lalanne C."/>
            <person name="Gautier V."/>
            <person name="Ament-Velasquez S.L."/>
            <person name="Kruys A."/>
            <person name="Hutchinson M.I."/>
            <person name="Powell A.J."/>
            <person name="Barry K."/>
            <person name="Miller A.N."/>
            <person name="Grigoriev I.V."/>
            <person name="Debuchy R."/>
            <person name="Gladieux P."/>
            <person name="Hiltunen Thoren M."/>
            <person name="Johannesson H."/>
        </authorList>
    </citation>
    <scope>NUCLEOTIDE SEQUENCE</scope>
    <source>
        <strain evidence="10">CBS 232.78</strain>
    </source>
</reference>
<keyword evidence="4" id="KW-0843">Virulence</keyword>
<evidence type="ECO:0008006" key="12">
    <source>
        <dbReference type="Google" id="ProtNLM"/>
    </source>
</evidence>
<evidence type="ECO:0000313" key="10">
    <source>
        <dbReference type="EMBL" id="KAK3368269.1"/>
    </source>
</evidence>
<dbReference type="GO" id="GO:0016020">
    <property type="term" value="C:membrane"/>
    <property type="evidence" value="ECO:0007669"/>
    <property type="project" value="UniProtKB-SubCell"/>
</dbReference>
<name>A0AAE0K1K5_9PEZI</name>
<dbReference type="Proteomes" id="UP001285441">
    <property type="component" value="Unassembled WGS sequence"/>
</dbReference>
<feature type="transmembrane region" description="Helical" evidence="9">
    <location>
        <begin position="50"/>
        <end position="70"/>
    </location>
</feature>
<dbReference type="AlphaFoldDB" id="A0AAE0K1K5"/>
<keyword evidence="6" id="KW-0325">Glycoprotein</keyword>
<dbReference type="EMBL" id="JAULSW010000010">
    <property type="protein sequence ID" value="KAK3368269.1"/>
    <property type="molecule type" value="Genomic_DNA"/>
</dbReference>
<reference evidence="10" key="2">
    <citation type="submission" date="2023-06" db="EMBL/GenBank/DDBJ databases">
        <authorList>
            <consortium name="Lawrence Berkeley National Laboratory"/>
            <person name="Haridas S."/>
            <person name="Hensen N."/>
            <person name="Bonometti L."/>
            <person name="Westerberg I."/>
            <person name="Brannstrom I.O."/>
            <person name="Guillou S."/>
            <person name="Cros-Aarteil S."/>
            <person name="Calhoun S."/>
            <person name="Kuo A."/>
            <person name="Mondo S."/>
            <person name="Pangilinan J."/>
            <person name="Riley R."/>
            <person name="LaButti K."/>
            <person name="Andreopoulos B."/>
            <person name="Lipzen A."/>
            <person name="Chen C."/>
            <person name="Yanf M."/>
            <person name="Daum C."/>
            <person name="Ng V."/>
            <person name="Clum A."/>
            <person name="Steindorff A."/>
            <person name="Ohm R."/>
            <person name="Martin F."/>
            <person name="Silar P."/>
            <person name="Natvig D."/>
            <person name="Lalanne C."/>
            <person name="Gautier V."/>
            <person name="Ament-velasquez S.L."/>
            <person name="Kruys A."/>
            <person name="Hutchinson M.I."/>
            <person name="Powell A.J."/>
            <person name="Barry K."/>
            <person name="Miller A.N."/>
            <person name="Grigoriev I.V."/>
            <person name="Debuchy R."/>
            <person name="Gladieux P."/>
            <person name="Thoren M.H."/>
            <person name="Johannesson H."/>
        </authorList>
    </citation>
    <scope>NUCLEOTIDE SEQUENCE</scope>
    <source>
        <strain evidence="10">CBS 232.78</strain>
    </source>
</reference>
<evidence type="ECO:0000256" key="4">
    <source>
        <dbReference type="ARBA" id="ARBA00023026"/>
    </source>
</evidence>
<comment type="similarity">
    <text evidence="7">Belongs to the ustYa family.</text>
</comment>
<keyword evidence="5 9" id="KW-0472">Membrane</keyword>
<evidence type="ECO:0000313" key="11">
    <source>
        <dbReference type="Proteomes" id="UP001285441"/>
    </source>
</evidence>
<keyword evidence="3 9" id="KW-1133">Transmembrane helix</keyword>
<evidence type="ECO:0000256" key="5">
    <source>
        <dbReference type="ARBA" id="ARBA00023136"/>
    </source>
</evidence>
<keyword evidence="11" id="KW-1185">Reference proteome</keyword>
<gene>
    <name evidence="10" type="ORF">B0H63DRAFT_565001</name>
</gene>
<evidence type="ECO:0000256" key="2">
    <source>
        <dbReference type="ARBA" id="ARBA00022692"/>
    </source>
</evidence>
<proteinExistence type="inferred from homology"/>
<organism evidence="10 11">
    <name type="scientific">Podospora didyma</name>
    <dbReference type="NCBI Taxonomy" id="330526"/>
    <lineage>
        <taxon>Eukaryota</taxon>
        <taxon>Fungi</taxon>
        <taxon>Dikarya</taxon>
        <taxon>Ascomycota</taxon>
        <taxon>Pezizomycotina</taxon>
        <taxon>Sordariomycetes</taxon>
        <taxon>Sordariomycetidae</taxon>
        <taxon>Sordariales</taxon>
        <taxon>Podosporaceae</taxon>
        <taxon>Podospora</taxon>
    </lineage>
</organism>
<evidence type="ECO:0000256" key="6">
    <source>
        <dbReference type="ARBA" id="ARBA00023180"/>
    </source>
</evidence>
<sequence length="282" mass="32328">MEKVTSKLPFARQVETYERLLDSETSDTDSVCIETSKEVPRPRTPIWRRILVCITALYIIASATALVAIWKNHVPEPYSPANHLISYHRQPLYFGEDEKFTGAPQDVDAAWDHLLEPINIAATEEELRQAHADFTNDMVQLVDGDYVAVLSVHHELHCLDALRRNIFADYYYPNATAEVKTMNVNHMTHCVDTIRRSLMCKADVSIYTAYWIGDHTAPISKELRSNSDTVCVNWDAIDGWARERLLEQNKYLVRPGPYEKIQGEHSHSHDHEHNHEHAGRSA</sequence>
<dbReference type="PANTHER" id="PTHR33365">
    <property type="entry name" value="YALI0B05434P"/>
    <property type="match status" value="1"/>
</dbReference>
<evidence type="ECO:0000256" key="7">
    <source>
        <dbReference type="ARBA" id="ARBA00035112"/>
    </source>
</evidence>
<dbReference type="Pfam" id="PF11807">
    <property type="entry name" value="UstYa"/>
    <property type="match status" value="1"/>
</dbReference>
<evidence type="ECO:0000256" key="1">
    <source>
        <dbReference type="ARBA" id="ARBA00004167"/>
    </source>
</evidence>
<keyword evidence="2 9" id="KW-0812">Transmembrane</keyword>
<dbReference type="PANTHER" id="PTHR33365:SF12">
    <property type="entry name" value="TAT PATHWAY SIGNAL SEQUENCE"/>
    <property type="match status" value="1"/>
</dbReference>
<dbReference type="InterPro" id="IPR021765">
    <property type="entry name" value="UstYa-like"/>
</dbReference>
<evidence type="ECO:0000256" key="8">
    <source>
        <dbReference type="SAM" id="MobiDB-lite"/>
    </source>
</evidence>
<dbReference type="GO" id="GO:0043386">
    <property type="term" value="P:mycotoxin biosynthetic process"/>
    <property type="evidence" value="ECO:0007669"/>
    <property type="project" value="InterPro"/>
</dbReference>
<evidence type="ECO:0000256" key="3">
    <source>
        <dbReference type="ARBA" id="ARBA00022989"/>
    </source>
</evidence>
<comment type="subcellular location">
    <subcellularLocation>
        <location evidence="1">Membrane</location>
        <topology evidence="1">Single-pass membrane protein</topology>
    </subcellularLocation>
</comment>
<evidence type="ECO:0000256" key="9">
    <source>
        <dbReference type="SAM" id="Phobius"/>
    </source>
</evidence>